<evidence type="ECO:0000313" key="3">
    <source>
        <dbReference type="Proteomes" id="UP000709295"/>
    </source>
</evidence>
<sequence>PLSFLVVVVVPTKSEPGNYRYGSGFYGAFVFRVICLNGTMRFLLLAFDFLALRSAWRELYIRLKVSTAALVAGNISRETIRQAVKYYNHLTESQAHGVQPTPPPDAIK</sequence>
<evidence type="ECO:0000256" key="1">
    <source>
        <dbReference type="SAM" id="Phobius"/>
    </source>
</evidence>
<name>A0A8J5IEA7_9STRA</name>
<evidence type="ECO:0000313" key="2">
    <source>
        <dbReference type="EMBL" id="KAG6958405.1"/>
    </source>
</evidence>
<organism evidence="2 3">
    <name type="scientific">Phytophthora aleatoria</name>
    <dbReference type="NCBI Taxonomy" id="2496075"/>
    <lineage>
        <taxon>Eukaryota</taxon>
        <taxon>Sar</taxon>
        <taxon>Stramenopiles</taxon>
        <taxon>Oomycota</taxon>
        <taxon>Peronosporomycetes</taxon>
        <taxon>Peronosporales</taxon>
        <taxon>Peronosporaceae</taxon>
        <taxon>Phytophthora</taxon>
    </lineage>
</organism>
<keyword evidence="1" id="KW-0472">Membrane</keyword>
<keyword evidence="3" id="KW-1185">Reference proteome</keyword>
<accession>A0A8J5IEA7</accession>
<keyword evidence="1" id="KW-0812">Transmembrane</keyword>
<dbReference type="AlphaFoldDB" id="A0A8J5IEA7"/>
<reference evidence="2" key="1">
    <citation type="submission" date="2021-01" db="EMBL/GenBank/DDBJ databases">
        <title>Phytophthora aleatoria, a newly-described species from Pinus radiata is distinct from Phytophthora cactorum isolates based on comparative genomics.</title>
        <authorList>
            <person name="Mcdougal R."/>
            <person name="Panda P."/>
            <person name="Williams N."/>
            <person name="Studholme D.J."/>
        </authorList>
    </citation>
    <scope>NUCLEOTIDE SEQUENCE</scope>
    <source>
        <strain evidence="2">NZFS 4037</strain>
    </source>
</reference>
<dbReference type="Proteomes" id="UP000709295">
    <property type="component" value="Unassembled WGS sequence"/>
</dbReference>
<proteinExistence type="predicted"/>
<keyword evidence="1" id="KW-1133">Transmembrane helix</keyword>
<dbReference type="EMBL" id="JAENGY010000673">
    <property type="protein sequence ID" value="KAG6958405.1"/>
    <property type="molecule type" value="Genomic_DNA"/>
</dbReference>
<feature type="transmembrane region" description="Helical" evidence="1">
    <location>
        <begin position="24"/>
        <end position="52"/>
    </location>
</feature>
<gene>
    <name evidence="2" type="ORF">JG688_00010531</name>
</gene>
<protein>
    <submittedName>
        <fullName evidence="2">Uncharacterized protein</fullName>
    </submittedName>
</protein>
<feature type="non-terminal residue" evidence="2">
    <location>
        <position position="1"/>
    </location>
</feature>
<comment type="caution">
    <text evidence="2">The sequence shown here is derived from an EMBL/GenBank/DDBJ whole genome shotgun (WGS) entry which is preliminary data.</text>
</comment>